<proteinExistence type="predicted"/>
<organism evidence="2 3">
    <name type="scientific">Zymoseptoria brevis</name>
    <dbReference type="NCBI Taxonomy" id="1047168"/>
    <lineage>
        <taxon>Eukaryota</taxon>
        <taxon>Fungi</taxon>
        <taxon>Dikarya</taxon>
        <taxon>Ascomycota</taxon>
        <taxon>Pezizomycotina</taxon>
        <taxon>Dothideomycetes</taxon>
        <taxon>Dothideomycetidae</taxon>
        <taxon>Mycosphaerellales</taxon>
        <taxon>Mycosphaerellaceae</taxon>
        <taxon>Zymoseptoria</taxon>
    </lineage>
</organism>
<reference evidence="2 3" key="1">
    <citation type="submission" date="2015-03" db="EMBL/GenBank/DDBJ databases">
        <title>RNA-seq based gene annotation and comparative genomics of four Zymoseptoria species reveal species-specific pathogenicity related genes and transposable element activity.</title>
        <authorList>
            <person name="Grandaubert J."/>
            <person name="Bhattacharyya A."/>
            <person name="Stukenbrock E.H."/>
        </authorList>
    </citation>
    <scope>NUCLEOTIDE SEQUENCE [LARGE SCALE GENOMIC DNA]</scope>
    <source>
        <strain evidence="2 3">Zb18110</strain>
    </source>
</reference>
<feature type="compositionally biased region" description="Polar residues" evidence="1">
    <location>
        <begin position="99"/>
        <end position="113"/>
    </location>
</feature>
<evidence type="ECO:0000313" key="2">
    <source>
        <dbReference type="EMBL" id="KJX95035.1"/>
    </source>
</evidence>
<evidence type="ECO:0000313" key="3">
    <source>
        <dbReference type="Proteomes" id="UP000033647"/>
    </source>
</evidence>
<dbReference type="Proteomes" id="UP000033647">
    <property type="component" value="Unassembled WGS sequence"/>
</dbReference>
<accession>A0A0F4GFU3</accession>
<sequence length="397" mass="42687">MTFGGVPDECYLPTEWSTHTEPCTITETSTGYASNAPQVIETVTVESYVTVTDLKNGVSTTTKTVTVSQGITATSTVTATTKIDVKKTVIVPAPAHFTPVQSSLPGSTNGTNTKRSDEGLKRRKSPNPPSYGTKSYPKSVVCHKHTNEENCVTKKETAMMTYAGSPHTETLSVTKAAISIVCPNAKETVTATSTITNYSTVSTSLEAFRFNSTVLIAIECTADTILTTTFTQENIVGTTTVNEASLTKANYADGMSAAPIFFIDAPPNFYNDNFQQIETSNSFDCCNATFNPSMYEATPEPSSNDTPPIVISYLFIFDRRVDPDDVSKVIGECSLFGGSQCRTQQDYTFELLNIEQLDAKGGIPEGGVDMPTIGDPIFGNGPCGETVVDERNKVDNV</sequence>
<dbReference type="EMBL" id="LAFY01004099">
    <property type="protein sequence ID" value="KJX95035.1"/>
    <property type="molecule type" value="Genomic_DNA"/>
</dbReference>
<dbReference type="OrthoDB" id="10451370at2759"/>
<keyword evidence="3" id="KW-1185">Reference proteome</keyword>
<dbReference type="AlphaFoldDB" id="A0A0F4GFU3"/>
<dbReference type="STRING" id="1047168.A0A0F4GFU3"/>
<protein>
    <submittedName>
        <fullName evidence="2">Uncharacterized protein</fullName>
    </submittedName>
</protein>
<feature type="region of interest" description="Disordered" evidence="1">
    <location>
        <begin position="97"/>
        <end position="137"/>
    </location>
</feature>
<gene>
    <name evidence="2" type="ORF">TI39_contig4140g00003</name>
</gene>
<comment type="caution">
    <text evidence="2">The sequence shown here is derived from an EMBL/GenBank/DDBJ whole genome shotgun (WGS) entry which is preliminary data.</text>
</comment>
<evidence type="ECO:0000256" key="1">
    <source>
        <dbReference type="SAM" id="MobiDB-lite"/>
    </source>
</evidence>
<name>A0A0F4GFU3_9PEZI</name>